<dbReference type="Proteomes" id="UP000317039">
    <property type="component" value="Chromosome"/>
</dbReference>
<keyword evidence="1" id="KW-0808">Transferase</keyword>
<gene>
    <name evidence="1" type="ORF">FOH10_12210</name>
</gene>
<dbReference type="AlphaFoldDB" id="A0A516NKC5"/>
<dbReference type="RefSeq" id="WP_143980788.1">
    <property type="nucleotide sequence ID" value="NZ_CP041695.1"/>
</dbReference>
<keyword evidence="1" id="KW-0489">Methyltransferase</keyword>
<dbReference type="Gene3D" id="3.40.50.150">
    <property type="entry name" value="Vaccinia Virus protein VP39"/>
    <property type="match status" value="1"/>
</dbReference>
<proteinExistence type="predicted"/>
<dbReference type="EMBL" id="CP041695">
    <property type="protein sequence ID" value="QDP79363.1"/>
    <property type="molecule type" value="Genomic_DNA"/>
</dbReference>
<dbReference type="KEGG" id="nod:FOH10_12210"/>
<accession>A0A516NKC5</accession>
<organism evidence="1 2">
    <name type="scientific">Nocardia otitidiscaviarum</name>
    <dbReference type="NCBI Taxonomy" id="1823"/>
    <lineage>
        <taxon>Bacteria</taxon>
        <taxon>Bacillati</taxon>
        <taxon>Actinomycetota</taxon>
        <taxon>Actinomycetes</taxon>
        <taxon>Mycobacteriales</taxon>
        <taxon>Nocardiaceae</taxon>
        <taxon>Nocardia</taxon>
    </lineage>
</organism>
<dbReference type="GO" id="GO:0008168">
    <property type="term" value="F:methyltransferase activity"/>
    <property type="evidence" value="ECO:0007669"/>
    <property type="project" value="UniProtKB-KW"/>
</dbReference>
<sequence length="285" mass="31111">MPVSLHSTGKASFDHIYDRPDPREYYARMAELDYCIPELATPHFASLIADYRAATGIAAPTVLDLGCSYGVNAALLRLGISMAELTEHYRDADSDGDGDGDPAAALIARDRARLTTADRLPGVRFIGMDASRPALDYARAAGLLHDTVHADLEAADPTEAQRATLATADLVISTGCVGYITDRTLLRVARAHGGKLPWMAHFVLRMFSFDPIAARLAELGYRTERVPGSFRQRRFAAADERTQVLNTLADNGVDTEGHESDGWLYAQLYVSRPSPTLSFDHEDLS</sequence>
<dbReference type="SUPFAM" id="SSF53335">
    <property type="entry name" value="S-adenosyl-L-methionine-dependent methyltransferases"/>
    <property type="match status" value="1"/>
</dbReference>
<dbReference type="GeneID" id="80333144"/>
<name>A0A516NKC5_9NOCA</name>
<evidence type="ECO:0000313" key="1">
    <source>
        <dbReference type="EMBL" id="QDP79363.1"/>
    </source>
</evidence>
<dbReference type="InterPro" id="IPR029063">
    <property type="entry name" value="SAM-dependent_MTases_sf"/>
</dbReference>
<dbReference type="GO" id="GO:0032259">
    <property type="term" value="P:methylation"/>
    <property type="evidence" value="ECO:0007669"/>
    <property type="project" value="UniProtKB-KW"/>
</dbReference>
<protein>
    <submittedName>
        <fullName evidence="1">Class I SAM-dependent methyltransferase</fullName>
    </submittedName>
</protein>
<evidence type="ECO:0000313" key="2">
    <source>
        <dbReference type="Proteomes" id="UP000317039"/>
    </source>
</evidence>
<reference evidence="1 2" key="1">
    <citation type="submission" date="2019-07" db="EMBL/GenBank/DDBJ databases">
        <title>Complete Genome Sequence and Methylome Analysis of Nocardia otitidis-caviarum NEB252.</title>
        <authorList>
            <person name="Fomenkov A."/>
            <person name="Anton B.P."/>
            <person name="Vincze T."/>
            <person name="Roberts R.J."/>
        </authorList>
    </citation>
    <scope>NUCLEOTIDE SEQUENCE [LARGE SCALE GENOMIC DNA]</scope>
    <source>
        <strain evidence="1 2">NEB252</strain>
    </source>
</reference>